<dbReference type="InParanoid" id="W2RUF6"/>
<dbReference type="EMBL" id="KB822721">
    <property type="protein sequence ID" value="ETN39349.1"/>
    <property type="molecule type" value="Genomic_DNA"/>
</dbReference>
<feature type="region of interest" description="Disordered" evidence="6">
    <location>
        <begin position="184"/>
        <end position="277"/>
    </location>
</feature>
<dbReference type="FunCoup" id="W2RUF6">
    <property type="interactions" value="434"/>
</dbReference>
<dbReference type="RefSeq" id="XP_008718134.1">
    <property type="nucleotide sequence ID" value="XM_008719912.1"/>
</dbReference>
<dbReference type="GO" id="GO:0051087">
    <property type="term" value="F:protein-folding chaperone binding"/>
    <property type="evidence" value="ECO:0007669"/>
    <property type="project" value="TreeGrafter"/>
</dbReference>
<dbReference type="SMART" id="SM01069">
    <property type="entry name" value="CDC37_C"/>
    <property type="match status" value="1"/>
</dbReference>
<name>W2RUF6_CYPE1</name>
<protein>
    <recommendedName>
        <fullName evidence="5">Hsp90 chaperone protein kinase-targeting subunit</fullName>
    </recommendedName>
</protein>
<dbReference type="InterPro" id="IPR038189">
    <property type="entry name" value="Cdc37_Hsp90-bd_sf"/>
</dbReference>
<dbReference type="FunFam" id="1.20.58.610:FF:000002">
    <property type="entry name" value="Hsp90 co-chaperone Cdc37, putative"/>
    <property type="match status" value="1"/>
</dbReference>
<dbReference type="eggNOG" id="KOG2260">
    <property type="taxonomic scope" value="Eukaryota"/>
</dbReference>
<keyword evidence="3" id="KW-0963">Cytoplasm</keyword>
<dbReference type="InterPro" id="IPR013874">
    <property type="entry name" value="Cdc37_Hsp90-bd"/>
</dbReference>
<feature type="domain" description="Cdc37 C-terminal" evidence="7">
    <location>
        <begin position="418"/>
        <end position="517"/>
    </location>
</feature>
<gene>
    <name evidence="10" type="ORF">HMPREF1541_05572</name>
</gene>
<dbReference type="GO" id="GO:0050821">
    <property type="term" value="P:protein stabilization"/>
    <property type="evidence" value="ECO:0007669"/>
    <property type="project" value="TreeGrafter"/>
</dbReference>
<dbReference type="SMART" id="SM01071">
    <property type="entry name" value="CDC37_N"/>
    <property type="match status" value="1"/>
</dbReference>
<evidence type="ECO:0000256" key="6">
    <source>
        <dbReference type="SAM" id="MobiDB-lite"/>
    </source>
</evidence>
<evidence type="ECO:0000256" key="2">
    <source>
        <dbReference type="ARBA" id="ARBA00006222"/>
    </source>
</evidence>
<dbReference type="OrthoDB" id="440202at2759"/>
<dbReference type="InterPro" id="IPR013873">
    <property type="entry name" value="Cdc37_C"/>
</dbReference>
<dbReference type="SMART" id="SM01070">
    <property type="entry name" value="CDC37_M"/>
    <property type="match status" value="1"/>
</dbReference>
<feature type="region of interest" description="Disordered" evidence="6">
    <location>
        <begin position="503"/>
        <end position="545"/>
    </location>
</feature>
<feature type="compositionally biased region" description="Basic and acidic residues" evidence="6">
    <location>
        <begin position="525"/>
        <end position="536"/>
    </location>
</feature>
<dbReference type="GeneID" id="19972911"/>
<reference evidence="10 11" key="1">
    <citation type="submission" date="2013-03" db="EMBL/GenBank/DDBJ databases">
        <title>The Genome Sequence of Phialophora europaea CBS 101466.</title>
        <authorList>
            <consortium name="The Broad Institute Genomics Platform"/>
            <person name="Cuomo C."/>
            <person name="de Hoog S."/>
            <person name="Gorbushina A."/>
            <person name="Walker B."/>
            <person name="Young S.K."/>
            <person name="Zeng Q."/>
            <person name="Gargeya S."/>
            <person name="Fitzgerald M."/>
            <person name="Haas B."/>
            <person name="Abouelleil A."/>
            <person name="Allen A.W."/>
            <person name="Alvarado L."/>
            <person name="Arachchi H.M."/>
            <person name="Berlin A.M."/>
            <person name="Chapman S.B."/>
            <person name="Gainer-Dewar J."/>
            <person name="Goldberg J."/>
            <person name="Griggs A."/>
            <person name="Gujja S."/>
            <person name="Hansen M."/>
            <person name="Howarth C."/>
            <person name="Imamovic A."/>
            <person name="Ireland A."/>
            <person name="Larimer J."/>
            <person name="McCowan C."/>
            <person name="Murphy C."/>
            <person name="Pearson M."/>
            <person name="Poon T.W."/>
            <person name="Priest M."/>
            <person name="Roberts A."/>
            <person name="Saif S."/>
            <person name="Shea T."/>
            <person name="Sisk P."/>
            <person name="Sykes S."/>
            <person name="Wortman J."/>
            <person name="Nusbaum C."/>
            <person name="Birren B."/>
        </authorList>
    </citation>
    <scope>NUCLEOTIDE SEQUENCE [LARGE SCALE GENOMIC DNA]</scope>
    <source>
        <strain evidence="10 11">CBS 101466</strain>
    </source>
</reference>
<feature type="domain" description="Cdc37 Hsp90 binding" evidence="8">
    <location>
        <begin position="194"/>
        <end position="401"/>
    </location>
</feature>
<dbReference type="GO" id="GO:0006457">
    <property type="term" value="P:protein folding"/>
    <property type="evidence" value="ECO:0007669"/>
    <property type="project" value="EnsemblFungi"/>
</dbReference>
<sequence>MPVDYSKWDALELSDDSDIEVHPNVDKRSFIRAKQNQIHQQRYERKQEIETLKYERIINDGLLERINGLLDALKKHESDTTKTDPDQLVFQALIESAGDPAKDDPPKPPPGVHAHQKEPQPKYSKMMGSLVDQVKKEVDEKKSPERYKDYVDGVYGHLTKVQNLQQQLLRKLAELEKEEKAKITSESIHDGFNSSHVSKNSPSTSTSSQSKPKTSKTTTELLNKPSSAAASGLSTSHRDAIQREDSAISSGAEADVEDDSLIGEHEGGDDEEDPASIKLTPEGKQFAKIKLNDYRTLLQFISQHPDVVAESTQDALLVEAFNAQMKGKDTYARTCVHHGLLLQYCRQLGKDGVALFFKRITTKGHQAQDVFNKDVAETYARIKSRAAELVKEEAVGDNGEGVEQIQLHAVEPGTEIHINIPQPNSEEEVEIEARKIFESFPPGLQRALESGSLDKVNEVLGKMSVEEGEDVVEKLSNGGMLSLQEGVIDATNEEGQAKLKQLEEEERRRKAQGEGEPGEAIVVEEVDKPKGKEPEAVRNIVDEVD</sequence>
<evidence type="ECO:0000259" key="7">
    <source>
        <dbReference type="SMART" id="SM01069"/>
    </source>
</evidence>
<feature type="compositionally biased region" description="Polar residues" evidence="6">
    <location>
        <begin position="220"/>
        <end position="235"/>
    </location>
</feature>
<dbReference type="PANTHER" id="PTHR12800">
    <property type="entry name" value="CDC37-RELATED"/>
    <property type="match status" value="1"/>
</dbReference>
<dbReference type="Gene3D" id="1.20.58.610">
    <property type="entry name" value="Cdc37, Hsp90 binding domain"/>
    <property type="match status" value="1"/>
</dbReference>
<dbReference type="GO" id="GO:0005634">
    <property type="term" value="C:nucleus"/>
    <property type="evidence" value="ECO:0007669"/>
    <property type="project" value="EnsemblFungi"/>
</dbReference>
<evidence type="ECO:0000313" key="10">
    <source>
        <dbReference type="EMBL" id="ETN39349.1"/>
    </source>
</evidence>
<dbReference type="VEuPathDB" id="FungiDB:HMPREF1541_05572"/>
<keyword evidence="4" id="KW-0143">Chaperone</keyword>
<dbReference type="SUPFAM" id="SSF101391">
    <property type="entry name" value="Hsp90 co-chaperone CDC37"/>
    <property type="match status" value="1"/>
</dbReference>
<dbReference type="GO" id="GO:0051082">
    <property type="term" value="F:unfolded protein binding"/>
    <property type="evidence" value="ECO:0007669"/>
    <property type="project" value="TreeGrafter"/>
</dbReference>
<comment type="similarity">
    <text evidence="2">Belongs to the CDC37 family.</text>
</comment>
<keyword evidence="11" id="KW-1185">Reference proteome</keyword>
<dbReference type="HOGENOM" id="CLU_033261_0_0_1"/>
<dbReference type="InterPro" id="IPR013855">
    <property type="entry name" value="Cdc37_N_dom"/>
</dbReference>
<evidence type="ECO:0000256" key="3">
    <source>
        <dbReference type="ARBA" id="ARBA00022490"/>
    </source>
</evidence>
<dbReference type="Pfam" id="PF08564">
    <property type="entry name" value="CDC37_C"/>
    <property type="match status" value="1"/>
</dbReference>
<feature type="region of interest" description="Disordered" evidence="6">
    <location>
        <begin position="97"/>
        <end position="125"/>
    </location>
</feature>
<dbReference type="STRING" id="1220924.W2RUF6"/>
<evidence type="ECO:0000259" key="8">
    <source>
        <dbReference type="SMART" id="SM01070"/>
    </source>
</evidence>
<feature type="compositionally biased region" description="Low complexity" evidence="6">
    <location>
        <begin position="194"/>
        <end position="219"/>
    </location>
</feature>
<dbReference type="GO" id="GO:0019901">
    <property type="term" value="F:protein kinase binding"/>
    <property type="evidence" value="ECO:0007669"/>
    <property type="project" value="InterPro"/>
</dbReference>
<dbReference type="InterPro" id="IPR004918">
    <property type="entry name" value="Cdc37"/>
</dbReference>
<feature type="compositionally biased region" description="Basic and acidic residues" evidence="6">
    <location>
        <begin position="503"/>
        <end position="513"/>
    </location>
</feature>
<feature type="domain" description="Cdc37 N-terminal" evidence="9">
    <location>
        <begin position="2"/>
        <end position="195"/>
    </location>
</feature>
<organism evidence="10 11">
    <name type="scientific">Cyphellophora europaea (strain CBS 101466)</name>
    <name type="common">Phialophora europaea</name>
    <dbReference type="NCBI Taxonomy" id="1220924"/>
    <lineage>
        <taxon>Eukaryota</taxon>
        <taxon>Fungi</taxon>
        <taxon>Dikarya</taxon>
        <taxon>Ascomycota</taxon>
        <taxon>Pezizomycotina</taxon>
        <taxon>Eurotiomycetes</taxon>
        <taxon>Chaetothyriomycetidae</taxon>
        <taxon>Chaetothyriales</taxon>
        <taxon>Cyphellophoraceae</taxon>
        <taxon>Cyphellophora</taxon>
    </lineage>
</organism>
<comment type="subcellular location">
    <subcellularLocation>
        <location evidence="1">Cytoplasm</location>
    </subcellularLocation>
</comment>
<evidence type="ECO:0000256" key="1">
    <source>
        <dbReference type="ARBA" id="ARBA00004496"/>
    </source>
</evidence>
<dbReference type="Pfam" id="PF03234">
    <property type="entry name" value="CDC37_N"/>
    <property type="match status" value="1"/>
</dbReference>
<dbReference type="PANTHER" id="PTHR12800:SF4">
    <property type="entry name" value="HSP90 CO-CHAPERONE CDC37"/>
    <property type="match status" value="1"/>
</dbReference>
<evidence type="ECO:0000256" key="4">
    <source>
        <dbReference type="ARBA" id="ARBA00023186"/>
    </source>
</evidence>
<evidence type="ECO:0000256" key="5">
    <source>
        <dbReference type="ARBA" id="ARBA00031396"/>
    </source>
</evidence>
<proteinExistence type="inferred from homology"/>
<feature type="compositionally biased region" description="Acidic residues" evidence="6">
    <location>
        <begin position="254"/>
        <end position="274"/>
    </location>
</feature>
<dbReference type="Proteomes" id="UP000030752">
    <property type="component" value="Unassembled WGS sequence"/>
</dbReference>
<evidence type="ECO:0000313" key="11">
    <source>
        <dbReference type="Proteomes" id="UP000030752"/>
    </source>
</evidence>
<dbReference type="AlphaFoldDB" id="W2RUF6"/>
<feature type="compositionally biased region" description="Basic and acidic residues" evidence="6">
    <location>
        <begin position="236"/>
        <end position="246"/>
    </location>
</feature>
<accession>W2RUF6</accession>
<dbReference type="Pfam" id="PF08565">
    <property type="entry name" value="CDC37_M"/>
    <property type="match status" value="1"/>
</dbReference>
<evidence type="ECO:0000259" key="9">
    <source>
        <dbReference type="SMART" id="SM01071"/>
    </source>
</evidence>
<dbReference type="GO" id="GO:0031072">
    <property type="term" value="F:heat shock protein binding"/>
    <property type="evidence" value="ECO:0007669"/>
    <property type="project" value="EnsemblFungi"/>
</dbReference>
<dbReference type="GO" id="GO:0005737">
    <property type="term" value="C:cytoplasm"/>
    <property type="evidence" value="ECO:0007669"/>
    <property type="project" value="UniProtKB-SubCell"/>
</dbReference>